<feature type="chain" id="PRO_5013071755" evidence="2">
    <location>
        <begin position="25"/>
        <end position="180"/>
    </location>
</feature>
<dbReference type="KEGG" id="naf:GQ61_02380"/>
<sequence>MKNITKRFILLFFAVCLWSLNLHTPLQSSNDFRQLGQEEDDNGRRQSQSSSSQEDEGETAQASSRSWAGKSYDNISFVITWPFKTLWWIVTYPFSSSLEEDSEEDEDSSADGDGILSPDSTYYKRKTFCRTLKEGQAKLYKSPTGLEYWLKKESGKILSSEHQNGPWKQEKNESDSDDSE</sequence>
<dbReference type="STRING" id="1414854.GQ61_02380"/>
<name>A0A1W6N3A8_9PROT</name>
<feature type="region of interest" description="Disordered" evidence="1">
    <location>
        <begin position="158"/>
        <end position="180"/>
    </location>
</feature>
<gene>
    <name evidence="3" type="ORF">GQ61_02380</name>
</gene>
<keyword evidence="4" id="KW-1185">Reference proteome</keyword>
<proteinExistence type="predicted"/>
<accession>A0A1W6N3A8</accession>
<evidence type="ECO:0000256" key="1">
    <source>
        <dbReference type="SAM" id="MobiDB-lite"/>
    </source>
</evidence>
<evidence type="ECO:0000313" key="3">
    <source>
        <dbReference type="EMBL" id="ARN84364.1"/>
    </source>
</evidence>
<feature type="region of interest" description="Disordered" evidence="1">
    <location>
        <begin position="36"/>
        <end position="65"/>
    </location>
</feature>
<keyword evidence="2" id="KW-0732">Signal</keyword>
<evidence type="ECO:0000256" key="2">
    <source>
        <dbReference type="SAM" id="SignalP"/>
    </source>
</evidence>
<dbReference type="Proteomes" id="UP000237351">
    <property type="component" value="Chromosome"/>
</dbReference>
<evidence type="ECO:0000313" key="4">
    <source>
        <dbReference type="Proteomes" id="UP000237351"/>
    </source>
</evidence>
<feature type="signal peptide" evidence="2">
    <location>
        <begin position="1"/>
        <end position="24"/>
    </location>
</feature>
<dbReference type="EMBL" id="CP008743">
    <property type="protein sequence ID" value="ARN84364.1"/>
    <property type="molecule type" value="Genomic_DNA"/>
</dbReference>
<reference evidence="3 4" key="1">
    <citation type="submission" date="2014-06" db="EMBL/GenBank/DDBJ databases">
        <title>The genome of the endonuclear symbiont Nucleicultrix amoebiphila.</title>
        <authorList>
            <person name="Schulz F."/>
            <person name="Horn M."/>
        </authorList>
    </citation>
    <scope>NUCLEOTIDE SEQUENCE [LARGE SCALE GENOMIC DNA]</scope>
    <source>
        <strain evidence="3 4">FS5</strain>
    </source>
</reference>
<dbReference type="RefSeq" id="WP_085783749.1">
    <property type="nucleotide sequence ID" value="NZ_CP008743.1"/>
</dbReference>
<dbReference type="AlphaFoldDB" id="A0A1W6N3A8"/>
<protein>
    <submittedName>
        <fullName evidence="3">Uncharacterized protein</fullName>
    </submittedName>
</protein>
<organism evidence="3 4">
    <name type="scientific">Candidatus Nucleicultrix amoebiphila FS5</name>
    <dbReference type="NCBI Taxonomy" id="1414854"/>
    <lineage>
        <taxon>Bacteria</taxon>
        <taxon>Pseudomonadati</taxon>
        <taxon>Pseudomonadota</taxon>
        <taxon>Alphaproteobacteria</taxon>
        <taxon>Holosporales</taxon>
        <taxon>Candidatus Nucleicultricaceae</taxon>
        <taxon>Candidatus Nucleicultrix</taxon>
    </lineage>
</organism>